<comment type="caution">
    <text evidence="3">The sequence shown here is derived from an EMBL/GenBank/DDBJ whole genome shotgun (WGS) entry which is preliminary data.</text>
</comment>
<name>A0ABS2P899_9BACL</name>
<dbReference type="PIRSF" id="PIRSF007487">
    <property type="entry name" value="Competence-induced_CoiA_bac"/>
    <property type="match status" value="1"/>
</dbReference>
<feature type="domain" description="Competence protein CoiA nuclease-like" evidence="1">
    <location>
        <begin position="64"/>
        <end position="216"/>
    </location>
</feature>
<keyword evidence="4" id="KW-1185">Reference proteome</keyword>
<gene>
    <name evidence="3" type="ORF">JOD17_000621</name>
</gene>
<feature type="domain" description="Competence protein CoiA-like N-terminal" evidence="2">
    <location>
        <begin position="20"/>
        <end position="59"/>
    </location>
</feature>
<evidence type="ECO:0000313" key="3">
    <source>
        <dbReference type="EMBL" id="MBM7631529.1"/>
    </source>
</evidence>
<evidence type="ECO:0000313" key="4">
    <source>
        <dbReference type="Proteomes" id="UP000741863"/>
    </source>
</evidence>
<dbReference type="InterPro" id="IPR057253">
    <property type="entry name" value="CoiA-like_N"/>
</dbReference>
<dbReference type="InterPro" id="IPR010330">
    <property type="entry name" value="CoiA_nuc"/>
</dbReference>
<protein>
    <submittedName>
        <fullName evidence="3">Competence CoiA-like predicted nuclease</fullName>
    </submittedName>
</protein>
<reference evidence="3 4" key="1">
    <citation type="submission" date="2021-01" db="EMBL/GenBank/DDBJ databases">
        <title>Genomic Encyclopedia of Type Strains, Phase IV (KMG-IV): sequencing the most valuable type-strain genomes for metagenomic binning, comparative biology and taxonomic classification.</title>
        <authorList>
            <person name="Goeker M."/>
        </authorList>
    </citation>
    <scope>NUCLEOTIDE SEQUENCE [LARGE SCALE GENOMIC DNA]</scope>
    <source>
        <strain evidence="3 4">DSM 25540</strain>
    </source>
</reference>
<dbReference type="RefSeq" id="WP_204695655.1">
    <property type="nucleotide sequence ID" value="NZ_JAFBEC010000002.1"/>
</dbReference>
<dbReference type="Pfam" id="PF06054">
    <property type="entry name" value="CoiA_nuc"/>
    <property type="match status" value="1"/>
</dbReference>
<sequence>MFTAINSHGETICLLHLQKDSIKMRATTWHCPQCHEEVIYKNGLAKRPHFAHTSQSICSKKEEETEEHLQGKQQLYEWLRPFADDLDIEKWLPNVNQRPDVWCVINGTVYVFEVQCSAIERKEIKRRSSNYFNHGIQVIWVLPERYLHRSSSSVYLQEWQLETCSVFPHSYPRLLFIGKQLQMVTLVSYLSPRKSSAFTESLPYTYSSFKKIIQPSSVNLEQLSGQLIYKNECRYGKRQLAKGLSLLVQEELLAARCPIHLHPSEVGWYVPAQVYINEPPLIWQLYVYLNLQKHQDQGLEEWIEGERSEIAKQLQITERQAELAMVQYFYLYKRMTTLANRGVTHPFPKSADEGHRYDQTCFLYSNCSITRAELG</sequence>
<accession>A0ABS2P899</accession>
<dbReference type="InterPro" id="IPR021176">
    <property type="entry name" value="Competence-induced_CoiA"/>
</dbReference>
<evidence type="ECO:0000259" key="1">
    <source>
        <dbReference type="Pfam" id="PF06054"/>
    </source>
</evidence>
<organism evidence="3 4">
    <name type="scientific">Geomicrobium sediminis</name>
    <dbReference type="NCBI Taxonomy" id="1347788"/>
    <lineage>
        <taxon>Bacteria</taxon>
        <taxon>Bacillati</taxon>
        <taxon>Bacillota</taxon>
        <taxon>Bacilli</taxon>
        <taxon>Bacillales</taxon>
        <taxon>Geomicrobium</taxon>
    </lineage>
</organism>
<dbReference type="Pfam" id="PF25164">
    <property type="entry name" value="CoiA_N"/>
    <property type="match status" value="1"/>
</dbReference>
<dbReference type="Proteomes" id="UP000741863">
    <property type="component" value="Unassembled WGS sequence"/>
</dbReference>
<evidence type="ECO:0000259" key="2">
    <source>
        <dbReference type="Pfam" id="PF25164"/>
    </source>
</evidence>
<proteinExistence type="predicted"/>
<dbReference type="EMBL" id="JAFBEC010000002">
    <property type="protein sequence ID" value="MBM7631529.1"/>
    <property type="molecule type" value="Genomic_DNA"/>
</dbReference>